<dbReference type="PANTHER" id="PTHR30069">
    <property type="entry name" value="TONB-DEPENDENT OUTER MEMBRANE RECEPTOR"/>
    <property type="match status" value="1"/>
</dbReference>
<dbReference type="PROSITE" id="PS52016">
    <property type="entry name" value="TONB_DEPENDENT_REC_3"/>
    <property type="match status" value="1"/>
</dbReference>
<feature type="region of interest" description="Disordered" evidence="9">
    <location>
        <begin position="534"/>
        <end position="553"/>
    </location>
</feature>
<keyword evidence="7 8" id="KW-0998">Cell outer membrane</keyword>
<dbReference type="InterPro" id="IPR008969">
    <property type="entry name" value="CarboxyPept-like_regulatory"/>
</dbReference>
<dbReference type="Pfam" id="PF14905">
    <property type="entry name" value="OMP_b-brl_3"/>
    <property type="match status" value="1"/>
</dbReference>
<feature type="domain" description="TonB-dependent receptor plug" evidence="10">
    <location>
        <begin position="140"/>
        <end position="238"/>
    </location>
</feature>
<dbReference type="GO" id="GO:0015344">
    <property type="term" value="F:siderophore uptake transmembrane transporter activity"/>
    <property type="evidence" value="ECO:0007669"/>
    <property type="project" value="TreeGrafter"/>
</dbReference>
<keyword evidence="2 8" id="KW-0813">Transport</keyword>
<dbReference type="Gene3D" id="2.170.130.10">
    <property type="entry name" value="TonB-dependent receptor, plug domain"/>
    <property type="match status" value="1"/>
</dbReference>
<evidence type="ECO:0000256" key="1">
    <source>
        <dbReference type="ARBA" id="ARBA00004571"/>
    </source>
</evidence>
<evidence type="ECO:0000256" key="5">
    <source>
        <dbReference type="ARBA" id="ARBA00022729"/>
    </source>
</evidence>
<feature type="domain" description="Outer membrane protein beta-barrel" evidence="11">
    <location>
        <begin position="598"/>
        <end position="797"/>
    </location>
</feature>
<evidence type="ECO:0000256" key="2">
    <source>
        <dbReference type="ARBA" id="ARBA00022448"/>
    </source>
</evidence>
<evidence type="ECO:0000256" key="9">
    <source>
        <dbReference type="SAM" id="MobiDB-lite"/>
    </source>
</evidence>
<keyword evidence="3 8" id="KW-1134">Transmembrane beta strand</keyword>
<keyword evidence="5" id="KW-0732">Signal</keyword>
<dbReference type="SUPFAM" id="SSF49464">
    <property type="entry name" value="Carboxypeptidase regulatory domain-like"/>
    <property type="match status" value="1"/>
</dbReference>
<dbReference type="Pfam" id="PF13715">
    <property type="entry name" value="CarbopepD_reg_2"/>
    <property type="match status" value="1"/>
</dbReference>
<gene>
    <name evidence="12" type="ORF">DN752_05520</name>
</gene>
<evidence type="ECO:0000313" key="13">
    <source>
        <dbReference type="Proteomes" id="UP000248688"/>
    </source>
</evidence>
<evidence type="ECO:0000256" key="3">
    <source>
        <dbReference type="ARBA" id="ARBA00022452"/>
    </source>
</evidence>
<dbReference type="InterPro" id="IPR012910">
    <property type="entry name" value="Plug_dom"/>
</dbReference>
<dbReference type="PANTHER" id="PTHR30069:SF29">
    <property type="entry name" value="HEMOGLOBIN AND HEMOGLOBIN-HAPTOGLOBIN-BINDING PROTEIN 1-RELATED"/>
    <property type="match status" value="1"/>
</dbReference>
<dbReference type="Proteomes" id="UP000248688">
    <property type="component" value="Chromosome"/>
</dbReference>
<dbReference type="SUPFAM" id="SSF56935">
    <property type="entry name" value="Porins"/>
    <property type="match status" value="1"/>
</dbReference>
<dbReference type="GO" id="GO:0044718">
    <property type="term" value="P:siderophore transmembrane transport"/>
    <property type="evidence" value="ECO:0007669"/>
    <property type="project" value="TreeGrafter"/>
</dbReference>
<dbReference type="Gene3D" id="2.40.170.20">
    <property type="entry name" value="TonB-dependent receptor, beta-barrel domain"/>
    <property type="match status" value="1"/>
</dbReference>
<comment type="subcellular location">
    <subcellularLocation>
        <location evidence="1 8">Cell outer membrane</location>
        <topology evidence="1 8">Multi-pass membrane protein</topology>
    </subcellularLocation>
</comment>
<keyword evidence="4 8" id="KW-0812">Transmembrane</keyword>
<sequence length="818" mass="92129">MVSIVKSLFFSRIQLLVVIPLLLCSLVLLGHPLQAATVKGRVFDAQSEPLPGVVVRIKNSPLTAITSLDGSYQIMNIPQGDIELHLSCLGYEAHSKTITVSHESAVLNHDFSLAESTTDLNGVIVEGQSVKTEIETKGFAVEVVETDKAALQSVQTNDLLNRTAGIRVRQNGGIGSRVDYNLNGMSGNSVRIFIDGLPISTYGSSFSLNSIPPALIERIEIYKGVIPAHLADDALGGAINVVLKKGAVNSLMASVSYGSFNTLQSNLNAVYRDETSGFTTKISGFYNYSDNDYEVWGKFVRNILPNGRYDYVRAKRFNDSYRSVGGKFDIGFTNVKWADQFFISYTGSDDYNEIQHGTYMSIPYKGRFTTSQSNVFGLTYSKEDLFTKGLEVNFNGSFSKRAEVVTDTVKWNYNWFGEISLDLDGDPILRPEGAQQGAPTINHIDRNVSTFRAGAQYEITSQHKLIFGQSFFNIDRFQQDEMRNAVERQFVGTRDLQKHITSLGYEFNLMQSRLKGNVFGKYYVQDIERMDPILVEGPNGSERQEDRVSSTRNTTGMGMAYSFRAWKQILFLASAEQAVRMPSEGEIFGSPGENIVENLSIRPEISNNLNLGFRLGEFKQNAHEFSFSGTGFIRDTKDKIIQQINPRINDAVQTNPYENLGRTKAIGFEGQASYSYKKALRATVNFSRFNSVFNTKYDPNGNLYEKFGQQIPNEPYFTINSSLEYTLKNLFQQGSSLRLSHYFSFVERFYTTWLEIEDFRTPRQYVHDLGATYTLPNKRLAISADLRNVFDKQVYDNFAVQKPGRAFYLKVNYSIHNY</sequence>
<evidence type="ECO:0000259" key="11">
    <source>
        <dbReference type="Pfam" id="PF14905"/>
    </source>
</evidence>
<keyword evidence="12" id="KW-0675">Receptor</keyword>
<evidence type="ECO:0000313" key="12">
    <source>
        <dbReference type="EMBL" id="AWW33070.1"/>
    </source>
</evidence>
<dbReference type="InterPro" id="IPR039426">
    <property type="entry name" value="TonB-dep_rcpt-like"/>
</dbReference>
<keyword evidence="6 8" id="KW-0472">Membrane</keyword>
<organism evidence="12 13">
    <name type="scientific">Echinicola strongylocentroti</name>
    <dbReference type="NCBI Taxonomy" id="1795355"/>
    <lineage>
        <taxon>Bacteria</taxon>
        <taxon>Pseudomonadati</taxon>
        <taxon>Bacteroidota</taxon>
        <taxon>Cytophagia</taxon>
        <taxon>Cytophagales</taxon>
        <taxon>Cyclobacteriaceae</taxon>
        <taxon>Echinicola</taxon>
    </lineage>
</organism>
<dbReference type="InterPro" id="IPR041700">
    <property type="entry name" value="OMP_b-brl_3"/>
</dbReference>
<reference evidence="12 13" key="1">
    <citation type="submission" date="2018-06" db="EMBL/GenBank/DDBJ databases">
        <title>Echinicola strongylocentroti sp. nov., isolated from a sea urchin Strongylocentrotus intermedius.</title>
        <authorList>
            <person name="Bae S.S."/>
        </authorList>
    </citation>
    <scope>NUCLEOTIDE SEQUENCE [LARGE SCALE GENOMIC DNA]</scope>
    <source>
        <strain evidence="12 13">MEBiC08714</strain>
    </source>
</reference>
<dbReference type="InterPro" id="IPR036942">
    <property type="entry name" value="Beta-barrel_TonB_sf"/>
</dbReference>
<name>A0A2Z4IQR8_9BACT</name>
<dbReference type="InterPro" id="IPR037066">
    <property type="entry name" value="Plug_dom_sf"/>
</dbReference>
<proteinExistence type="inferred from homology"/>
<dbReference type="OrthoDB" id="9812892at2"/>
<evidence type="ECO:0000256" key="7">
    <source>
        <dbReference type="ARBA" id="ARBA00023237"/>
    </source>
</evidence>
<evidence type="ECO:0000256" key="4">
    <source>
        <dbReference type="ARBA" id="ARBA00022692"/>
    </source>
</evidence>
<dbReference type="GO" id="GO:0009279">
    <property type="term" value="C:cell outer membrane"/>
    <property type="evidence" value="ECO:0007669"/>
    <property type="project" value="UniProtKB-SubCell"/>
</dbReference>
<comment type="similarity">
    <text evidence="8">Belongs to the TonB-dependent receptor family.</text>
</comment>
<evidence type="ECO:0000256" key="6">
    <source>
        <dbReference type="ARBA" id="ARBA00023136"/>
    </source>
</evidence>
<evidence type="ECO:0000259" key="10">
    <source>
        <dbReference type="Pfam" id="PF07715"/>
    </source>
</evidence>
<accession>A0A2Z4IQR8</accession>
<dbReference type="EMBL" id="CP030041">
    <property type="protein sequence ID" value="AWW33070.1"/>
    <property type="molecule type" value="Genomic_DNA"/>
</dbReference>
<evidence type="ECO:0000256" key="8">
    <source>
        <dbReference type="PROSITE-ProRule" id="PRU01360"/>
    </source>
</evidence>
<dbReference type="Gene3D" id="2.60.40.1120">
    <property type="entry name" value="Carboxypeptidase-like, regulatory domain"/>
    <property type="match status" value="1"/>
</dbReference>
<protein>
    <submittedName>
        <fullName evidence="12">TonB-dependent receptor</fullName>
    </submittedName>
</protein>
<dbReference type="Pfam" id="PF07715">
    <property type="entry name" value="Plug"/>
    <property type="match status" value="1"/>
</dbReference>
<dbReference type="AlphaFoldDB" id="A0A2Z4IQR8"/>
<dbReference type="KEGG" id="est:DN752_05520"/>
<keyword evidence="13" id="KW-1185">Reference proteome</keyword>